<evidence type="ECO:0000256" key="1">
    <source>
        <dbReference type="ARBA" id="ARBA00004651"/>
    </source>
</evidence>
<evidence type="ECO:0000256" key="7">
    <source>
        <dbReference type="ARBA" id="ARBA00023136"/>
    </source>
</evidence>
<feature type="binding site" evidence="11">
    <location>
        <position position="82"/>
    </location>
    <ligand>
        <name>Na(+)</name>
        <dbReference type="ChEBI" id="CHEBI:29101"/>
        <note>structural</note>
    </ligand>
</feature>
<feature type="transmembrane region" description="Helical" evidence="11">
    <location>
        <begin position="72"/>
        <end position="89"/>
    </location>
</feature>
<comment type="activity regulation">
    <text evidence="11">Na(+) is not transported, but it plays an essential structural role and its presence is essential for fluoride channel function.</text>
</comment>
<evidence type="ECO:0000256" key="5">
    <source>
        <dbReference type="ARBA" id="ARBA00022989"/>
    </source>
</evidence>
<keyword evidence="8 11" id="KW-0407">Ion channel</keyword>
<dbReference type="HAMAP" id="MF_00454">
    <property type="entry name" value="FluC"/>
    <property type="match status" value="1"/>
</dbReference>
<evidence type="ECO:0000256" key="6">
    <source>
        <dbReference type="ARBA" id="ARBA00023065"/>
    </source>
</evidence>
<proteinExistence type="inferred from homology"/>
<feature type="transmembrane region" description="Helical" evidence="11">
    <location>
        <begin position="39"/>
        <end position="60"/>
    </location>
</feature>
<keyword evidence="7 11" id="KW-0472">Membrane</keyword>
<protein>
    <recommendedName>
        <fullName evidence="11">Fluoride-specific ion channel FluC</fullName>
    </recommendedName>
</protein>
<comment type="caution">
    <text evidence="12">The sequence shown here is derived from an EMBL/GenBank/DDBJ whole genome shotgun (WGS) entry which is preliminary data.</text>
</comment>
<evidence type="ECO:0000313" key="13">
    <source>
        <dbReference type="Proteomes" id="UP000525652"/>
    </source>
</evidence>
<dbReference type="RefSeq" id="WP_185692705.1">
    <property type="nucleotide sequence ID" value="NZ_JACHVA010000081.1"/>
</dbReference>
<comment type="catalytic activity">
    <reaction evidence="10">
        <text>fluoride(in) = fluoride(out)</text>
        <dbReference type="Rhea" id="RHEA:76159"/>
        <dbReference type="ChEBI" id="CHEBI:17051"/>
    </reaction>
    <physiologicalReaction direction="left-to-right" evidence="10">
        <dbReference type="Rhea" id="RHEA:76160"/>
    </physiologicalReaction>
</comment>
<evidence type="ECO:0000256" key="2">
    <source>
        <dbReference type="ARBA" id="ARBA00022475"/>
    </source>
</evidence>
<gene>
    <name evidence="11 12" type="primary">crcB</name>
    <name evidence="11" type="synonym">fluC</name>
    <name evidence="12" type="ORF">H5P30_09465</name>
</gene>
<reference evidence="12 13" key="1">
    <citation type="submission" date="2020-07" db="EMBL/GenBank/DDBJ databases">
        <authorList>
            <person name="Feng X."/>
        </authorList>
    </citation>
    <scope>NUCLEOTIDE SEQUENCE [LARGE SCALE GENOMIC DNA]</scope>
    <source>
        <strain evidence="12 13">JCM14086</strain>
    </source>
</reference>
<evidence type="ECO:0000256" key="9">
    <source>
        <dbReference type="ARBA" id="ARBA00035120"/>
    </source>
</evidence>
<feature type="transmembrane region" description="Helical" evidence="11">
    <location>
        <begin position="101"/>
        <end position="128"/>
    </location>
</feature>
<dbReference type="AlphaFoldDB" id="A0A7X1AYA3"/>
<dbReference type="GO" id="GO:0140114">
    <property type="term" value="P:cellular detoxification of fluoride"/>
    <property type="evidence" value="ECO:0007669"/>
    <property type="project" value="UniProtKB-UniRule"/>
</dbReference>
<keyword evidence="11" id="KW-0479">Metal-binding</keyword>
<evidence type="ECO:0000313" key="12">
    <source>
        <dbReference type="EMBL" id="MBC2602004.1"/>
    </source>
</evidence>
<dbReference type="Pfam" id="PF02537">
    <property type="entry name" value="CRCB"/>
    <property type="match status" value="1"/>
</dbReference>
<keyword evidence="13" id="KW-1185">Reference proteome</keyword>
<keyword evidence="4 11" id="KW-0812">Transmembrane</keyword>
<keyword evidence="2 11" id="KW-1003">Cell membrane</keyword>
<dbReference type="GO" id="GO:0062054">
    <property type="term" value="F:fluoride channel activity"/>
    <property type="evidence" value="ECO:0007669"/>
    <property type="project" value="UniProtKB-UniRule"/>
</dbReference>
<dbReference type="GO" id="GO:0046872">
    <property type="term" value="F:metal ion binding"/>
    <property type="evidence" value="ECO:0007669"/>
    <property type="project" value="UniProtKB-KW"/>
</dbReference>
<comment type="subcellular location">
    <subcellularLocation>
        <location evidence="1 11">Cell membrane</location>
        <topology evidence="1 11">Multi-pass membrane protein</topology>
    </subcellularLocation>
</comment>
<keyword evidence="3" id="KW-0997">Cell inner membrane</keyword>
<dbReference type="EMBL" id="JACHVA010000081">
    <property type="protein sequence ID" value="MBC2602004.1"/>
    <property type="molecule type" value="Genomic_DNA"/>
</dbReference>
<keyword evidence="6 11" id="KW-0406">Ion transport</keyword>
<feature type="binding site" evidence="11">
    <location>
        <position position="79"/>
    </location>
    <ligand>
        <name>Na(+)</name>
        <dbReference type="ChEBI" id="CHEBI:29101"/>
        <note>structural</note>
    </ligand>
</feature>
<dbReference type="PANTHER" id="PTHR28259:SF1">
    <property type="entry name" value="FLUORIDE EXPORT PROTEIN 1-RELATED"/>
    <property type="match status" value="1"/>
</dbReference>
<evidence type="ECO:0000256" key="4">
    <source>
        <dbReference type="ARBA" id="ARBA00022692"/>
    </source>
</evidence>
<dbReference type="PANTHER" id="PTHR28259">
    <property type="entry name" value="FLUORIDE EXPORT PROTEIN 1-RELATED"/>
    <property type="match status" value="1"/>
</dbReference>
<evidence type="ECO:0000256" key="8">
    <source>
        <dbReference type="ARBA" id="ARBA00023303"/>
    </source>
</evidence>
<keyword evidence="5 11" id="KW-1133">Transmembrane helix</keyword>
<dbReference type="GO" id="GO:0005886">
    <property type="term" value="C:plasma membrane"/>
    <property type="evidence" value="ECO:0007669"/>
    <property type="project" value="UniProtKB-SubCell"/>
</dbReference>
<evidence type="ECO:0000256" key="10">
    <source>
        <dbReference type="ARBA" id="ARBA00035585"/>
    </source>
</evidence>
<evidence type="ECO:0000256" key="3">
    <source>
        <dbReference type="ARBA" id="ARBA00022519"/>
    </source>
</evidence>
<accession>A0A7X1AYA3</accession>
<comment type="function">
    <text evidence="11">Fluoride-specific ion channel. Important for reducing fluoride concentration in the cell, thus reducing its toxicity.</text>
</comment>
<dbReference type="InterPro" id="IPR003691">
    <property type="entry name" value="FluC"/>
</dbReference>
<comment type="similarity">
    <text evidence="9 11">Belongs to the fluoride channel Fluc/FEX (TC 1.A.43) family.</text>
</comment>
<dbReference type="NCBIfam" id="TIGR00494">
    <property type="entry name" value="crcB"/>
    <property type="match status" value="1"/>
</dbReference>
<sequence>MTAHLIAVFVGGGLGASSRFLMSIWITDLFAGRHALPVGTMFCNVTGSFIIGVGAAFAVGSSFEHHPLFRHLILIGFLGGYTTFSSFSLETITLLQNGKSIAAAITAIGTVSLCLIGVTLGSGFGSFLRNQIG</sequence>
<dbReference type="Proteomes" id="UP000525652">
    <property type="component" value="Unassembled WGS sequence"/>
</dbReference>
<organism evidence="12 13">
    <name type="scientific">Puniceicoccus vermicola</name>
    <dbReference type="NCBI Taxonomy" id="388746"/>
    <lineage>
        <taxon>Bacteria</taxon>
        <taxon>Pseudomonadati</taxon>
        <taxon>Verrucomicrobiota</taxon>
        <taxon>Opitutia</taxon>
        <taxon>Puniceicoccales</taxon>
        <taxon>Puniceicoccaceae</taxon>
        <taxon>Puniceicoccus</taxon>
    </lineage>
</organism>
<evidence type="ECO:0000256" key="11">
    <source>
        <dbReference type="HAMAP-Rule" id="MF_00454"/>
    </source>
</evidence>
<keyword evidence="11" id="KW-0915">Sodium</keyword>
<keyword evidence="11" id="KW-0813">Transport</keyword>
<name>A0A7X1AYA3_9BACT</name>